<sequence length="182" mass="21347">KMVLTTKQVSLYDRAFLDSLPSLTISEYNDEIAAATRNAMFKPVTAKNAKRTYRKTPAFNVAKKRVPHAKMPKSSDQLSTQNFQNDKRVFYIKYFKIDTTNLYEPNTGKNNAIWQDTVQIRTEFKSQAANLNQNTVLKYKPSEGKQFLFIQKPSRPDQNQRYFIRRELKNQKFNIKSHNSWP</sequence>
<gene>
    <name evidence="1" type="ORF">BpHYR1_005571</name>
</gene>
<proteinExistence type="predicted"/>
<protein>
    <submittedName>
        <fullName evidence="1">Uncharacterized protein</fullName>
    </submittedName>
</protein>
<dbReference type="Proteomes" id="UP000276133">
    <property type="component" value="Unassembled WGS sequence"/>
</dbReference>
<accession>A0A3M7R997</accession>
<evidence type="ECO:0000313" key="1">
    <source>
        <dbReference type="EMBL" id="RNA20182.1"/>
    </source>
</evidence>
<organism evidence="1 2">
    <name type="scientific">Brachionus plicatilis</name>
    <name type="common">Marine rotifer</name>
    <name type="synonym">Brachionus muelleri</name>
    <dbReference type="NCBI Taxonomy" id="10195"/>
    <lineage>
        <taxon>Eukaryota</taxon>
        <taxon>Metazoa</taxon>
        <taxon>Spiralia</taxon>
        <taxon>Gnathifera</taxon>
        <taxon>Rotifera</taxon>
        <taxon>Eurotatoria</taxon>
        <taxon>Monogononta</taxon>
        <taxon>Pseudotrocha</taxon>
        <taxon>Ploima</taxon>
        <taxon>Brachionidae</taxon>
        <taxon>Brachionus</taxon>
    </lineage>
</organism>
<dbReference type="OrthoDB" id="10629601at2759"/>
<dbReference type="AlphaFoldDB" id="A0A3M7R997"/>
<keyword evidence="2" id="KW-1185">Reference proteome</keyword>
<comment type="caution">
    <text evidence="1">The sequence shown here is derived from an EMBL/GenBank/DDBJ whole genome shotgun (WGS) entry which is preliminary data.</text>
</comment>
<name>A0A3M7R997_BRAPC</name>
<evidence type="ECO:0000313" key="2">
    <source>
        <dbReference type="Proteomes" id="UP000276133"/>
    </source>
</evidence>
<feature type="non-terminal residue" evidence="1">
    <location>
        <position position="1"/>
    </location>
</feature>
<reference evidence="1 2" key="1">
    <citation type="journal article" date="2018" name="Sci. Rep.">
        <title>Genomic signatures of local adaptation to the degree of environmental predictability in rotifers.</title>
        <authorList>
            <person name="Franch-Gras L."/>
            <person name="Hahn C."/>
            <person name="Garcia-Roger E.M."/>
            <person name="Carmona M.J."/>
            <person name="Serra M."/>
            <person name="Gomez A."/>
        </authorList>
    </citation>
    <scope>NUCLEOTIDE SEQUENCE [LARGE SCALE GENOMIC DNA]</scope>
    <source>
        <strain evidence="1">HYR1</strain>
    </source>
</reference>
<dbReference type="EMBL" id="REGN01003907">
    <property type="protein sequence ID" value="RNA20182.1"/>
    <property type="molecule type" value="Genomic_DNA"/>
</dbReference>